<feature type="region of interest" description="Disordered" evidence="3">
    <location>
        <begin position="421"/>
        <end position="449"/>
    </location>
</feature>
<keyword evidence="1" id="KW-0853">WD repeat</keyword>
<organism evidence="4 5">
    <name type="scientific">Paracoccidioides brasiliensis</name>
    <dbReference type="NCBI Taxonomy" id="121759"/>
    <lineage>
        <taxon>Eukaryota</taxon>
        <taxon>Fungi</taxon>
        <taxon>Dikarya</taxon>
        <taxon>Ascomycota</taxon>
        <taxon>Pezizomycotina</taxon>
        <taxon>Eurotiomycetes</taxon>
        <taxon>Eurotiomycetidae</taxon>
        <taxon>Onygenales</taxon>
        <taxon>Ajellomycetaceae</taxon>
        <taxon>Paracoccidioides</taxon>
    </lineage>
</organism>
<comment type="caution">
    <text evidence="4">The sequence shown here is derived from an EMBL/GenBank/DDBJ whole genome shotgun (WGS) entry which is preliminary data.</text>
</comment>
<evidence type="ECO:0000256" key="2">
    <source>
        <dbReference type="ARBA" id="ARBA00022737"/>
    </source>
</evidence>
<evidence type="ECO:0000256" key="3">
    <source>
        <dbReference type="SAM" id="MobiDB-lite"/>
    </source>
</evidence>
<dbReference type="Proteomes" id="UP000242814">
    <property type="component" value="Unassembled WGS sequence"/>
</dbReference>
<gene>
    <name evidence="4" type="ORF">ACO22_05333</name>
</gene>
<dbReference type="VEuPathDB" id="FungiDB:PADG_08384"/>
<dbReference type="PANTHER" id="PTHR44472:SF1">
    <property type="entry name" value="DDB1 AND CUL4 ASSOCIATED FACTOR 4"/>
    <property type="match status" value="1"/>
</dbReference>
<dbReference type="InterPro" id="IPR036322">
    <property type="entry name" value="WD40_repeat_dom_sf"/>
</dbReference>
<keyword evidence="2" id="KW-0677">Repeat</keyword>
<dbReference type="Gene3D" id="2.130.10.10">
    <property type="entry name" value="YVTN repeat-like/Quinoprotein amine dehydrogenase"/>
    <property type="match status" value="1"/>
</dbReference>
<name>A0A1D2JAK4_PARBR</name>
<feature type="compositionally biased region" description="Polar residues" evidence="3">
    <location>
        <begin position="429"/>
        <end position="449"/>
    </location>
</feature>
<dbReference type="GO" id="GO:0080008">
    <property type="term" value="C:Cul4-RING E3 ubiquitin ligase complex"/>
    <property type="evidence" value="ECO:0007669"/>
    <property type="project" value="TreeGrafter"/>
</dbReference>
<sequence>MANSADENVPDPEKKKYFKVQANHTAPLGYKYTKDDIKNRKETSLKRKRWEEHNQRLSTEKIKRSNILRHTISGTLLQQESGTLLTSRSLVFEQREATCARLFSRNCLVDLASSDVKYPVSRFARDPWSGNLLVAINTASCFNLLSYLPKNKSRPWQYKLHQRWCNRAMVGYDWVTSLSVGPTGWLLVSSNGQTGETVHISMSRLFNPSDPQPVTQYVVDAATTFCYPGSIVWCSAACPSSTESIFAAGKSNELLLVTGIESSWNIRSFKMSPCADVMAVEWLAPQVVVTGLKNSLVRLYDLRSRDTASRLQHPHGVYKIRKVDDWRIVVAGAQKNLHMYDLRFTPNTISEYPQPNKPTHTWTKPYLSFPDYANDLISHDELDISAELGLLACGSQSNRIQLFSLSTGKLVMPPPLFPSSLSSIPTPQQAPTSSSIPNHSQGVTESGNSACKDVPMTHIQYANRIRCLRFENLDAFPTVNGGISAGTPSLLVSAGSTVEEWRM</sequence>
<evidence type="ECO:0000313" key="4">
    <source>
        <dbReference type="EMBL" id="ODH24189.1"/>
    </source>
</evidence>
<protein>
    <submittedName>
        <fullName evidence="4">Uncharacterized protein</fullName>
    </submittedName>
</protein>
<dbReference type="InterPro" id="IPR052254">
    <property type="entry name" value="CUL4-DDB1_E3_ligase_receptor"/>
</dbReference>
<dbReference type="InterPro" id="IPR015943">
    <property type="entry name" value="WD40/YVTN_repeat-like_dom_sf"/>
</dbReference>
<evidence type="ECO:0000256" key="1">
    <source>
        <dbReference type="ARBA" id="ARBA00022574"/>
    </source>
</evidence>
<dbReference type="AlphaFoldDB" id="A0A1D2JAK4"/>
<dbReference type="EMBL" id="LZYO01000234">
    <property type="protein sequence ID" value="ODH24189.1"/>
    <property type="molecule type" value="Genomic_DNA"/>
</dbReference>
<evidence type="ECO:0000313" key="5">
    <source>
        <dbReference type="Proteomes" id="UP000242814"/>
    </source>
</evidence>
<dbReference type="SUPFAM" id="SSF50978">
    <property type="entry name" value="WD40 repeat-like"/>
    <property type="match status" value="1"/>
</dbReference>
<accession>A0A1D2JAK4</accession>
<dbReference type="PANTHER" id="PTHR44472">
    <property type="entry name" value="DDB1- AND CUL4-ASSOCIATED FACTOR 4-RELATED"/>
    <property type="match status" value="1"/>
</dbReference>
<dbReference type="VEuPathDB" id="FungiDB:PABG_07314"/>
<reference evidence="4 5" key="1">
    <citation type="submission" date="2016-06" db="EMBL/GenBank/DDBJ databases">
        <authorList>
            <person name="Kjaerup R.B."/>
            <person name="Dalgaard T.S."/>
            <person name="Juul-Madsen H.R."/>
        </authorList>
    </citation>
    <scope>NUCLEOTIDE SEQUENCE [LARGE SCALE GENOMIC DNA]</scope>
    <source>
        <strain evidence="4 5">Pb300</strain>
    </source>
</reference>
<proteinExistence type="predicted"/>